<keyword evidence="1" id="KW-0614">Plasmid</keyword>
<dbReference type="EMBL" id="CP026927">
    <property type="protein sequence ID" value="AVH45389.1"/>
    <property type="molecule type" value="Genomic_DNA"/>
</dbReference>
<accession>A0A2L2LM35</accession>
<sequence length="110" mass="12260">MPNMKIYIDADRNSEAVAAVRNVLRPLRVMLCRELDVGVTACQFAVVNVFGLGDQAQVNVEILILPRPERTRDRIIEVCTLIRAMVADATGLQVVVRSSFLDPETYVAMK</sequence>
<proteinExistence type="predicted"/>
<gene>
    <name evidence="1" type="ORF">At1D1609_53570</name>
</gene>
<dbReference type="AlphaFoldDB" id="A0A2L2LM35"/>
<reference evidence="1 2" key="1">
    <citation type="submission" date="2018-02" db="EMBL/GenBank/DDBJ databases">
        <title>Complete genome sequence of Agrobacterium tumefaciens 1D1609.</title>
        <authorList>
            <person name="Cho S.-T."/>
            <person name="Haryono M."/>
            <person name="Chang H.-H."/>
            <person name="Santos M.N."/>
            <person name="Lai E.-M."/>
            <person name="Kuo C.-H."/>
        </authorList>
    </citation>
    <scope>NUCLEOTIDE SEQUENCE [LARGE SCALE GENOMIC DNA]</scope>
    <source>
        <strain evidence="1 2">1D1609</strain>
        <plasmid evidence="2">Plasmid pat1d1609a</plasmid>
    </source>
</reference>
<organism evidence="1 2">
    <name type="scientific">Agrobacterium tumefaciens</name>
    <dbReference type="NCBI Taxonomy" id="358"/>
    <lineage>
        <taxon>Bacteria</taxon>
        <taxon>Pseudomonadati</taxon>
        <taxon>Pseudomonadota</taxon>
        <taxon>Alphaproteobacteria</taxon>
        <taxon>Hyphomicrobiales</taxon>
        <taxon>Rhizobiaceae</taxon>
        <taxon>Rhizobium/Agrobacterium group</taxon>
        <taxon>Agrobacterium</taxon>
        <taxon>Agrobacterium tumefaciens complex</taxon>
    </lineage>
</organism>
<geneLocation type="plasmid" evidence="2">
    <name>pat1d1609a</name>
</geneLocation>
<protein>
    <submittedName>
        <fullName evidence="1">Uncharacterized protein</fullName>
    </submittedName>
</protein>
<evidence type="ECO:0000313" key="2">
    <source>
        <dbReference type="Proteomes" id="UP000237717"/>
    </source>
</evidence>
<name>A0A2L2LM35_AGRTU</name>
<dbReference type="RefSeq" id="WP_104680414.1">
    <property type="nucleotide sequence ID" value="NZ_CP026927.1"/>
</dbReference>
<dbReference type="Proteomes" id="UP000237717">
    <property type="component" value="Plasmid pAt1D1609a"/>
</dbReference>
<evidence type="ECO:0000313" key="1">
    <source>
        <dbReference type="EMBL" id="AVH45389.1"/>
    </source>
</evidence>